<feature type="chain" id="PRO_5021185483" evidence="1">
    <location>
        <begin position="20"/>
        <end position="187"/>
    </location>
</feature>
<organism evidence="2 3">
    <name type="scientific">Araneus ventricosus</name>
    <name type="common">Orbweaver spider</name>
    <name type="synonym">Epeira ventricosa</name>
    <dbReference type="NCBI Taxonomy" id="182803"/>
    <lineage>
        <taxon>Eukaryota</taxon>
        <taxon>Metazoa</taxon>
        <taxon>Ecdysozoa</taxon>
        <taxon>Arthropoda</taxon>
        <taxon>Chelicerata</taxon>
        <taxon>Arachnida</taxon>
        <taxon>Araneae</taxon>
        <taxon>Araneomorphae</taxon>
        <taxon>Entelegynae</taxon>
        <taxon>Araneoidea</taxon>
        <taxon>Araneidae</taxon>
        <taxon>Araneus</taxon>
    </lineage>
</organism>
<name>A0A4Y2EAC8_ARAVE</name>
<dbReference type="EMBL" id="BGPR01000527">
    <property type="protein sequence ID" value="GBM24804.1"/>
    <property type="molecule type" value="Genomic_DNA"/>
</dbReference>
<evidence type="ECO:0000313" key="2">
    <source>
        <dbReference type="EMBL" id="GBM24804.1"/>
    </source>
</evidence>
<proteinExistence type="predicted"/>
<comment type="caution">
    <text evidence="2">The sequence shown here is derived from an EMBL/GenBank/DDBJ whole genome shotgun (WGS) entry which is preliminary data.</text>
</comment>
<gene>
    <name evidence="2" type="ORF">AVEN_245051_1</name>
</gene>
<evidence type="ECO:0000313" key="3">
    <source>
        <dbReference type="Proteomes" id="UP000499080"/>
    </source>
</evidence>
<dbReference type="Proteomes" id="UP000499080">
    <property type="component" value="Unassembled WGS sequence"/>
</dbReference>
<protein>
    <submittedName>
        <fullName evidence="2">Uncharacterized protein</fullName>
    </submittedName>
</protein>
<evidence type="ECO:0000256" key="1">
    <source>
        <dbReference type="SAM" id="SignalP"/>
    </source>
</evidence>
<keyword evidence="3" id="KW-1185">Reference proteome</keyword>
<sequence>MHYWMILATLFLWGTVVNTGVLNGVIHRLELKLYRPIQWIFYLLHLNEFPLRHLFERTFSGPSSYTKDIGRNLKGCEKLPLVAFNRIEYELSGIDPTNISCDQKYLLEIFTTISSGVGSSDLAERQPGTLNLARGPITANRKLRVYISTSNPSNELMTWVVFIPRVYAPSGFRIKVRNSMKDGDRHL</sequence>
<dbReference type="PANTHER" id="PTHR46409">
    <property type="entry name" value="HTH PSQ-TYPE DOMAIN-CONTAINING PROTEIN"/>
    <property type="match status" value="1"/>
</dbReference>
<accession>A0A4Y2EAC8</accession>
<reference evidence="2 3" key="1">
    <citation type="journal article" date="2019" name="Sci. Rep.">
        <title>Orb-weaving spider Araneus ventricosus genome elucidates the spidroin gene catalogue.</title>
        <authorList>
            <person name="Kono N."/>
            <person name="Nakamura H."/>
            <person name="Ohtoshi R."/>
            <person name="Moran D.A.P."/>
            <person name="Shinohara A."/>
            <person name="Yoshida Y."/>
            <person name="Fujiwara M."/>
            <person name="Mori M."/>
            <person name="Tomita M."/>
            <person name="Arakawa K."/>
        </authorList>
    </citation>
    <scope>NUCLEOTIDE SEQUENCE [LARGE SCALE GENOMIC DNA]</scope>
</reference>
<feature type="signal peptide" evidence="1">
    <location>
        <begin position="1"/>
        <end position="19"/>
    </location>
</feature>
<dbReference type="AlphaFoldDB" id="A0A4Y2EAC8"/>
<dbReference type="PANTHER" id="PTHR46409:SF1">
    <property type="entry name" value="HTH PSQ-TYPE DOMAIN-CONTAINING PROTEIN"/>
    <property type="match status" value="1"/>
</dbReference>
<keyword evidence="1" id="KW-0732">Signal</keyword>